<evidence type="ECO:0000256" key="11">
    <source>
        <dbReference type="ARBA" id="ARBA00023122"/>
    </source>
</evidence>
<sequence>MEIREALTFDDVLLLPAASSVMPSQADTSTQVTKSIRLNIPLLSSAMDTVTESRMAIAVAQVGGMGVIHRNLTVAEQADEVRRVKRFESGIVYNPVTLRPEQTLADAKALQARYKITGFPVVDGDGRVVGIVTNRDMRFAIDDATPVRVMMTSDNLAMLREPAELEEAKDLMKSRRIEKLLVVDASGKLTGLLTLKDTEQAVLNPAACKDDLGRLRVAAATTVGDAGFERAEALIDAGIDMVVVDTAHGHSAAVADVVRRIKMASNAVQVVAGNVATGDATRALIDAGADAVKVGIGPGSICTTRMVAGVGVPQLTAIMDCARAAKETGVPIIADGGIKFSGDFAKAIAAGANCAMIGSMIAGTDESPGEVILYQGRQFKSYRGMGSLGAMARGSADRYFQKDAASDKLVPEGIEGQVPYKGPAGAVIHQLVGGLRAAMGYTGAATVDEMRSNCQFVRITGAGLKESHVHDVQITRESPNYSA</sequence>
<feature type="binding site" evidence="13 15">
    <location>
        <begin position="382"/>
        <end position="386"/>
    </location>
    <ligand>
        <name>IMP</name>
        <dbReference type="ChEBI" id="CHEBI:58053"/>
    </ligand>
</feature>
<comment type="function">
    <text evidence="13">Catalyzes the conversion of inosine 5'-phosphate (IMP) to xanthosine 5'-phosphate (XMP), the first committed and rate-limiting step in the de novo synthesis of guanine nucleotides, and therefore plays an important role in the regulation of cell growth.</text>
</comment>
<feature type="binding site" evidence="13 15">
    <location>
        <position position="300"/>
    </location>
    <ligand>
        <name>IMP</name>
        <dbReference type="ChEBI" id="CHEBI:58053"/>
    </ligand>
</feature>
<keyword evidence="6 13" id="KW-0332">GMP biosynthesis</keyword>
<evidence type="ECO:0000259" key="21">
    <source>
        <dbReference type="PROSITE" id="PS51371"/>
    </source>
</evidence>
<dbReference type="InterPro" id="IPR001093">
    <property type="entry name" value="IMP_DH_GMPRt"/>
</dbReference>
<dbReference type="PANTHER" id="PTHR11911">
    <property type="entry name" value="INOSINE-5-MONOPHOSPHATE DEHYDROGENASE RELATED"/>
    <property type="match status" value="1"/>
</dbReference>
<dbReference type="UniPathway" id="UPA00601">
    <property type="reaction ID" value="UER00295"/>
</dbReference>
<feature type="binding site" evidence="13">
    <location>
        <position position="245"/>
    </location>
    <ligand>
        <name>NAD(+)</name>
        <dbReference type="ChEBI" id="CHEBI:57540"/>
    </ligand>
</feature>
<evidence type="ECO:0000256" key="18">
    <source>
        <dbReference type="PROSITE-ProRule" id="PRU00703"/>
    </source>
</evidence>
<evidence type="ECO:0000256" key="17">
    <source>
        <dbReference type="PIRSR" id="PIRSR000130-4"/>
    </source>
</evidence>
<dbReference type="FunFam" id="3.20.20.70:FF:000003">
    <property type="entry name" value="GMP reductase"/>
    <property type="match status" value="1"/>
</dbReference>
<reference evidence="22 23" key="1">
    <citation type="submission" date="2019-03" db="EMBL/GenBank/DDBJ databases">
        <title>Rhodobacteraceae bacterium SM1902, a new member of the family Rhodobacteraceae isolated from Yantai.</title>
        <authorList>
            <person name="Sun Y."/>
        </authorList>
    </citation>
    <scope>NUCLEOTIDE SEQUENCE [LARGE SCALE GENOMIC DNA]</scope>
    <source>
        <strain evidence="22 23">SM1902</strain>
    </source>
</reference>
<dbReference type="CDD" id="cd04601">
    <property type="entry name" value="CBS_pair_IMPDH"/>
    <property type="match status" value="1"/>
</dbReference>
<gene>
    <name evidence="13 22" type="primary">guaB</name>
    <name evidence="22" type="ORF">E2L05_02835</name>
</gene>
<dbReference type="GO" id="GO:0003938">
    <property type="term" value="F:IMP dehydrogenase activity"/>
    <property type="evidence" value="ECO:0007669"/>
    <property type="project" value="UniProtKB-UniRule"/>
</dbReference>
<feature type="binding site" evidence="13 15">
    <location>
        <begin position="335"/>
        <end position="337"/>
    </location>
    <ligand>
        <name>IMP</name>
        <dbReference type="ChEBI" id="CHEBI:58053"/>
    </ligand>
</feature>
<dbReference type="SMART" id="SM01240">
    <property type="entry name" value="IMPDH"/>
    <property type="match status" value="1"/>
</dbReference>
<keyword evidence="9 13" id="KW-0560">Oxidoreductase</keyword>
<evidence type="ECO:0000256" key="6">
    <source>
        <dbReference type="ARBA" id="ARBA00022749"/>
    </source>
</evidence>
<accession>A0A4R6B5A8</accession>
<feature type="binding site" evidence="13">
    <location>
        <position position="467"/>
    </location>
    <ligand>
        <name>K(+)</name>
        <dbReference type="ChEBI" id="CHEBI:29103"/>
        <note>ligand shared between two tetrameric partners</note>
    </ligand>
</feature>
<feature type="active site" description="Proton acceptor" evidence="13 14">
    <location>
        <position position="398"/>
    </location>
</feature>
<feature type="binding site" evidence="13 16">
    <location>
        <begin position="295"/>
        <end position="297"/>
    </location>
    <ligand>
        <name>NAD(+)</name>
        <dbReference type="ChEBI" id="CHEBI:57540"/>
    </ligand>
</feature>
<keyword evidence="7 13" id="KW-0658">Purine biosynthesis</keyword>
<evidence type="ECO:0000256" key="1">
    <source>
        <dbReference type="ARBA" id="ARBA00001958"/>
    </source>
</evidence>
<dbReference type="PIRSF" id="PIRSF000130">
    <property type="entry name" value="IMPDH"/>
    <property type="match status" value="1"/>
</dbReference>
<dbReference type="Pfam" id="PF00571">
    <property type="entry name" value="CBS"/>
    <property type="match status" value="2"/>
</dbReference>
<evidence type="ECO:0000256" key="5">
    <source>
        <dbReference type="ARBA" id="ARBA00022737"/>
    </source>
</evidence>
<dbReference type="SUPFAM" id="SSF54631">
    <property type="entry name" value="CBS-domain pair"/>
    <property type="match status" value="1"/>
</dbReference>
<keyword evidence="10 13" id="KW-0520">NAD</keyword>
<comment type="subunit">
    <text evidence="3 13">Homotetramer.</text>
</comment>
<dbReference type="GO" id="GO:0046872">
    <property type="term" value="F:metal ion binding"/>
    <property type="evidence" value="ECO:0007669"/>
    <property type="project" value="UniProtKB-UniRule"/>
</dbReference>
<dbReference type="PROSITE" id="PS51371">
    <property type="entry name" value="CBS"/>
    <property type="match status" value="2"/>
</dbReference>
<evidence type="ECO:0000256" key="20">
    <source>
        <dbReference type="RuleBase" id="RU003928"/>
    </source>
</evidence>
<comment type="cofactor">
    <cofactor evidence="1 13">
        <name>K(+)</name>
        <dbReference type="ChEBI" id="CHEBI:29103"/>
    </cofactor>
</comment>
<comment type="caution">
    <text evidence="22">The sequence shown here is derived from an EMBL/GenBank/DDBJ whole genome shotgun (WGS) entry which is preliminary data.</text>
</comment>
<feature type="binding site" description="in other chain" evidence="13 17">
    <location>
        <position position="299"/>
    </location>
    <ligand>
        <name>K(+)</name>
        <dbReference type="ChEBI" id="CHEBI:29103"/>
        <note>ligand shared between two tetrameric partners</note>
    </ligand>
</feature>
<evidence type="ECO:0000256" key="8">
    <source>
        <dbReference type="ARBA" id="ARBA00022958"/>
    </source>
</evidence>
<evidence type="ECO:0000256" key="9">
    <source>
        <dbReference type="ARBA" id="ARBA00023002"/>
    </source>
</evidence>
<evidence type="ECO:0000256" key="4">
    <source>
        <dbReference type="ARBA" id="ARBA00022723"/>
    </source>
</evidence>
<feature type="domain" description="CBS" evidence="21">
    <location>
        <begin position="151"/>
        <end position="212"/>
    </location>
</feature>
<dbReference type="InterPro" id="IPR000644">
    <property type="entry name" value="CBS_dom"/>
</dbReference>
<feature type="active site" description="Thioimidate intermediate" evidence="13 14">
    <location>
        <position position="302"/>
    </location>
</feature>
<proteinExistence type="inferred from homology"/>
<evidence type="ECO:0000256" key="3">
    <source>
        <dbReference type="ARBA" id="ARBA00011881"/>
    </source>
</evidence>
<dbReference type="Proteomes" id="UP000294562">
    <property type="component" value="Unassembled WGS sequence"/>
</dbReference>
<protein>
    <recommendedName>
        <fullName evidence="13 20">Inosine-5'-monophosphate dehydrogenase</fullName>
        <shortName evidence="13">IMP dehydrogenase</shortName>
        <shortName evidence="13">IMPD</shortName>
        <shortName evidence="13">IMPDH</shortName>
        <ecNumber evidence="13 20">1.1.1.205</ecNumber>
    </recommendedName>
</protein>
<dbReference type="SUPFAM" id="SSF51412">
    <property type="entry name" value="Inosine monophosphate dehydrogenase (IMPDH)"/>
    <property type="match status" value="1"/>
</dbReference>
<evidence type="ECO:0000313" key="23">
    <source>
        <dbReference type="Proteomes" id="UP000294562"/>
    </source>
</evidence>
<dbReference type="InterPro" id="IPR046342">
    <property type="entry name" value="CBS_dom_sf"/>
</dbReference>
<dbReference type="PANTHER" id="PTHR11911:SF111">
    <property type="entry name" value="INOSINE-5'-MONOPHOSPHATE DEHYDROGENASE"/>
    <property type="match status" value="1"/>
</dbReference>
<comment type="pathway">
    <text evidence="13 20">Purine metabolism; XMP biosynthesis via de novo pathway; XMP from IMP: step 1/1.</text>
</comment>
<dbReference type="InterPro" id="IPR005990">
    <property type="entry name" value="IMP_DH"/>
</dbReference>
<keyword evidence="8 13" id="KW-0630">Potassium</keyword>
<evidence type="ECO:0000256" key="2">
    <source>
        <dbReference type="ARBA" id="ARBA00005502"/>
    </source>
</evidence>
<keyword evidence="11 18" id="KW-0129">CBS domain</keyword>
<feature type="binding site" evidence="16">
    <location>
        <begin position="245"/>
        <end position="247"/>
    </location>
    <ligand>
        <name>NAD(+)</name>
        <dbReference type="ChEBI" id="CHEBI:57540"/>
    </ligand>
</feature>
<keyword evidence="5" id="KW-0677">Repeat</keyword>
<feature type="binding site" description="in other chain" evidence="13 17">
    <location>
        <position position="297"/>
    </location>
    <ligand>
        <name>K(+)</name>
        <dbReference type="ChEBI" id="CHEBI:29103"/>
        <note>ligand shared between two tetrameric partners</note>
    </ligand>
</feature>
<feature type="binding site" evidence="13 15">
    <location>
        <begin position="358"/>
        <end position="359"/>
    </location>
    <ligand>
        <name>IMP</name>
        <dbReference type="ChEBI" id="CHEBI:58053"/>
    </ligand>
</feature>
<feature type="domain" description="CBS" evidence="21">
    <location>
        <begin position="91"/>
        <end position="147"/>
    </location>
</feature>
<organism evidence="22 23">
    <name type="scientific">Meridianimarinicoccus aquatilis</name>
    <dbReference type="NCBI Taxonomy" id="2552766"/>
    <lineage>
        <taxon>Bacteria</taxon>
        <taxon>Pseudomonadati</taxon>
        <taxon>Pseudomonadota</taxon>
        <taxon>Alphaproteobacteria</taxon>
        <taxon>Rhodobacterales</taxon>
        <taxon>Paracoccaceae</taxon>
        <taxon>Meridianimarinicoccus</taxon>
    </lineage>
</organism>
<dbReference type="OrthoDB" id="9805398at2"/>
<dbReference type="PROSITE" id="PS00487">
    <property type="entry name" value="IMP_DH_GMP_RED"/>
    <property type="match status" value="1"/>
</dbReference>
<feature type="binding site" description="in other chain" evidence="13 17">
    <location>
        <position position="302"/>
    </location>
    <ligand>
        <name>K(+)</name>
        <dbReference type="ChEBI" id="CHEBI:29103"/>
        <note>ligand shared between two tetrameric partners</note>
    </ligand>
</feature>
<dbReference type="EMBL" id="SMZO01000004">
    <property type="protein sequence ID" value="TDL90956.1"/>
    <property type="molecule type" value="Genomic_DNA"/>
</dbReference>
<evidence type="ECO:0000256" key="14">
    <source>
        <dbReference type="PIRSR" id="PIRSR000130-1"/>
    </source>
</evidence>
<evidence type="ECO:0000256" key="15">
    <source>
        <dbReference type="PIRSR" id="PIRSR000130-2"/>
    </source>
</evidence>
<comment type="similarity">
    <text evidence="2 13 19">Belongs to the IMPDH/GMPR family.</text>
</comment>
<dbReference type="SMART" id="SM00116">
    <property type="entry name" value="CBS"/>
    <property type="match status" value="2"/>
</dbReference>
<keyword evidence="4 13" id="KW-0479">Metal-binding</keyword>
<dbReference type="CDD" id="cd00381">
    <property type="entry name" value="IMPDH"/>
    <property type="match status" value="1"/>
</dbReference>
<dbReference type="Pfam" id="PF00478">
    <property type="entry name" value="IMPDH"/>
    <property type="match status" value="1"/>
</dbReference>
<feature type="binding site" evidence="13">
    <location>
        <position position="468"/>
    </location>
    <ligand>
        <name>K(+)</name>
        <dbReference type="ChEBI" id="CHEBI:29103"/>
        <note>ligand shared between two tetrameric partners</note>
    </ligand>
</feature>
<dbReference type="HAMAP" id="MF_01964">
    <property type="entry name" value="IMPDH"/>
    <property type="match status" value="1"/>
</dbReference>
<comment type="catalytic activity">
    <reaction evidence="12 13 20">
        <text>IMP + NAD(+) + H2O = XMP + NADH + H(+)</text>
        <dbReference type="Rhea" id="RHEA:11708"/>
        <dbReference type="ChEBI" id="CHEBI:15377"/>
        <dbReference type="ChEBI" id="CHEBI:15378"/>
        <dbReference type="ChEBI" id="CHEBI:57464"/>
        <dbReference type="ChEBI" id="CHEBI:57540"/>
        <dbReference type="ChEBI" id="CHEBI:57945"/>
        <dbReference type="ChEBI" id="CHEBI:58053"/>
        <dbReference type="EC" id="1.1.1.205"/>
    </reaction>
</comment>
<feature type="binding site" evidence="13">
    <location>
        <position position="466"/>
    </location>
    <ligand>
        <name>K(+)</name>
        <dbReference type="ChEBI" id="CHEBI:29103"/>
        <note>ligand shared between two tetrameric partners</note>
    </ligand>
</feature>
<dbReference type="EC" id="1.1.1.205" evidence="13 20"/>
<feature type="binding site" evidence="13 15">
    <location>
        <position position="412"/>
    </location>
    <ligand>
        <name>IMP</name>
        <dbReference type="ChEBI" id="CHEBI:58053"/>
    </ligand>
</feature>
<evidence type="ECO:0000256" key="10">
    <source>
        <dbReference type="ARBA" id="ARBA00023027"/>
    </source>
</evidence>
<evidence type="ECO:0000256" key="13">
    <source>
        <dbReference type="HAMAP-Rule" id="MF_01964"/>
    </source>
</evidence>
<dbReference type="InterPro" id="IPR015875">
    <property type="entry name" value="IMP_DH/GMP_Rdtase_CS"/>
</dbReference>
<evidence type="ECO:0000256" key="7">
    <source>
        <dbReference type="ARBA" id="ARBA00022755"/>
    </source>
</evidence>
<comment type="caution">
    <text evidence="13">Lacks conserved residue(s) required for the propagation of feature annotation.</text>
</comment>
<dbReference type="AlphaFoldDB" id="A0A4R6B5A8"/>
<comment type="activity regulation">
    <text evidence="13">Mycophenolic acid (MPA) is a non-competitive inhibitor that prevents formation of the closed enzyme conformation by binding to the same site as the amobile flap. In contrast, mizoribine monophosphate (MZP) is a competitive inhibitor that induces the closed conformation. MPA is a potent inhibitor of mammalian IMPDHs but a poor inhibitor of the bacterial enzymes. MZP is a more potent inhibitor of bacterial IMPDH.</text>
</comment>
<dbReference type="NCBIfam" id="TIGR01302">
    <property type="entry name" value="IMP_dehydrog"/>
    <property type="match status" value="1"/>
</dbReference>
<dbReference type="GO" id="GO:0006183">
    <property type="term" value="P:GTP biosynthetic process"/>
    <property type="evidence" value="ECO:0007669"/>
    <property type="project" value="TreeGrafter"/>
</dbReference>
<evidence type="ECO:0000313" key="22">
    <source>
        <dbReference type="EMBL" id="TDL90956.1"/>
    </source>
</evidence>
<evidence type="ECO:0000256" key="16">
    <source>
        <dbReference type="PIRSR" id="PIRSR000130-3"/>
    </source>
</evidence>
<dbReference type="GO" id="GO:0006177">
    <property type="term" value="P:GMP biosynthetic process"/>
    <property type="evidence" value="ECO:0007669"/>
    <property type="project" value="UniProtKB-UniRule"/>
</dbReference>
<dbReference type="RefSeq" id="WP_133341379.1">
    <property type="nucleotide sequence ID" value="NZ_SMZO01000004.1"/>
</dbReference>
<keyword evidence="23" id="KW-1185">Reference proteome</keyword>
<dbReference type="Gene3D" id="3.20.20.70">
    <property type="entry name" value="Aldolase class I"/>
    <property type="match status" value="1"/>
</dbReference>
<evidence type="ECO:0000256" key="19">
    <source>
        <dbReference type="RuleBase" id="RU003927"/>
    </source>
</evidence>
<name>A0A4R6B5A8_9RHOB</name>
<evidence type="ECO:0000256" key="12">
    <source>
        <dbReference type="ARBA" id="ARBA00048028"/>
    </source>
</evidence>
<dbReference type="InterPro" id="IPR013785">
    <property type="entry name" value="Aldolase_TIM"/>
</dbReference>
<dbReference type="GO" id="GO:0000166">
    <property type="term" value="F:nucleotide binding"/>
    <property type="evidence" value="ECO:0007669"/>
    <property type="project" value="UniProtKB-UniRule"/>
</dbReference>